<proteinExistence type="predicted"/>
<dbReference type="Proteomes" id="UP000243006">
    <property type="component" value="Unassembled WGS sequence"/>
</dbReference>
<dbReference type="AlphaFoldDB" id="A0A1Y3EFL5"/>
<protein>
    <submittedName>
        <fullName evidence="1">Uncharacterized protein</fullName>
    </submittedName>
</protein>
<organism evidence="1 2">
    <name type="scientific">Trichinella nativa</name>
    <dbReference type="NCBI Taxonomy" id="6335"/>
    <lineage>
        <taxon>Eukaryota</taxon>
        <taxon>Metazoa</taxon>
        <taxon>Ecdysozoa</taxon>
        <taxon>Nematoda</taxon>
        <taxon>Enoplea</taxon>
        <taxon>Dorylaimia</taxon>
        <taxon>Trichinellida</taxon>
        <taxon>Trichinellidae</taxon>
        <taxon>Trichinella</taxon>
    </lineage>
</organism>
<evidence type="ECO:0000313" key="2">
    <source>
        <dbReference type="Proteomes" id="UP000243006"/>
    </source>
</evidence>
<name>A0A1Y3EFL5_9BILA</name>
<reference evidence="1 2" key="1">
    <citation type="submission" date="2015-04" db="EMBL/GenBank/DDBJ databases">
        <title>Draft genome of the roundworm Trichinella nativa.</title>
        <authorList>
            <person name="Mitreva M."/>
        </authorList>
    </citation>
    <scope>NUCLEOTIDE SEQUENCE [LARGE SCALE GENOMIC DNA]</scope>
    <source>
        <strain evidence="1 2">ISS45</strain>
    </source>
</reference>
<feature type="non-terminal residue" evidence="1">
    <location>
        <position position="1"/>
    </location>
</feature>
<feature type="non-terminal residue" evidence="1">
    <location>
        <position position="104"/>
    </location>
</feature>
<accession>A0A1Y3EFL5</accession>
<gene>
    <name evidence="1" type="ORF">D917_10583</name>
</gene>
<sequence length="104" mass="12399">QFQVPMAIMLHETKLLAKFEEFIVLIGLKSKNTAFLSFMSKRSQAWLAYILRILELHVYTCEVVDRLLAIPKCRNYIWKFWDRQWYCYSPSVNRKINDAFMGGD</sequence>
<dbReference type="EMBL" id="LVZM01018908">
    <property type="protein sequence ID" value="OUC41928.1"/>
    <property type="molecule type" value="Genomic_DNA"/>
</dbReference>
<comment type="caution">
    <text evidence="1">The sequence shown here is derived from an EMBL/GenBank/DDBJ whole genome shotgun (WGS) entry which is preliminary data.</text>
</comment>
<evidence type="ECO:0000313" key="1">
    <source>
        <dbReference type="EMBL" id="OUC41928.1"/>
    </source>
</evidence>